<name>A0ABU0HJ76_9HYPH</name>
<reference evidence="2 3" key="1">
    <citation type="submission" date="2023-07" db="EMBL/GenBank/DDBJ databases">
        <title>Genomic Encyclopedia of Type Strains, Phase IV (KMG-IV): sequencing the most valuable type-strain genomes for metagenomic binning, comparative biology and taxonomic classification.</title>
        <authorList>
            <person name="Goeker M."/>
        </authorList>
    </citation>
    <scope>NUCLEOTIDE SEQUENCE [LARGE SCALE GENOMIC DNA]</scope>
    <source>
        <strain evidence="2 3">DSM 19562</strain>
    </source>
</reference>
<comment type="caution">
    <text evidence="2">The sequence shown here is derived from an EMBL/GenBank/DDBJ whole genome shotgun (WGS) entry which is preliminary data.</text>
</comment>
<protein>
    <recommendedName>
        <fullName evidence="1">DUF6894 domain-containing protein</fullName>
    </recommendedName>
</protein>
<dbReference type="RefSeq" id="WP_238248074.1">
    <property type="nucleotide sequence ID" value="NZ_BPQX01000015.1"/>
</dbReference>
<evidence type="ECO:0000259" key="1">
    <source>
        <dbReference type="Pfam" id="PF21834"/>
    </source>
</evidence>
<sequence length="123" mass="13323">MRAFFNILIHGKVVPDHVGQDVADVDDIRSAASTVVRALVQRHGAEAQLLDASLLVSDPEGNELLRISFFEALYLPVAPVSEPGRLRSAVRPERPAAFFDVALKPMRRIAGAVSARVQAIAQV</sequence>
<dbReference type="InterPro" id="IPR054189">
    <property type="entry name" value="DUF6894"/>
</dbReference>
<evidence type="ECO:0000313" key="3">
    <source>
        <dbReference type="Proteomes" id="UP001236369"/>
    </source>
</evidence>
<gene>
    <name evidence="2" type="ORF">QO016_001867</name>
</gene>
<organism evidence="2 3">
    <name type="scientific">Methylobacterium persicinum</name>
    <dbReference type="NCBI Taxonomy" id="374426"/>
    <lineage>
        <taxon>Bacteria</taxon>
        <taxon>Pseudomonadati</taxon>
        <taxon>Pseudomonadota</taxon>
        <taxon>Alphaproteobacteria</taxon>
        <taxon>Hyphomicrobiales</taxon>
        <taxon>Methylobacteriaceae</taxon>
        <taxon>Methylobacterium</taxon>
    </lineage>
</organism>
<dbReference type="Proteomes" id="UP001236369">
    <property type="component" value="Unassembled WGS sequence"/>
</dbReference>
<evidence type="ECO:0000313" key="2">
    <source>
        <dbReference type="EMBL" id="MDQ0442373.1"/>
    </source>
</evidence>
<accession>A0ABU0HJ76</accession>
<proteinExistence type="predicted"/>
<dbReference type="EMBL" id="JAUSVV010000003">
    <property type="protein sequence ID" value="MDQ0442373.1"/>
    <property type="molecule type" value="Genomic_DNA"/>
</dbReference>
<feature type="domain" description="DUF6894" evidence="1">
    <location>
        <begin position="4"/>
        <end position="69"/>
    </location>
</feature>
<dbReference type="Pfam" id="PF21834">
    <property type="entry name" value="DUF6894"/>
    <property type="match status" value="1"/>
</dbReference>
<keyword evidence="3" id="KW-1185">Reference proteome</keyword>